<proteinExistence type="predicted"/>
<feature type="compositionally biased region" description="Polar residues" evidence="1">
    <location>
        <begin position="86"/>
        <end position="103"/>
    </location>
</feature>
<accession>A0A0M3HYW0</accession>
<dbReference type="WBParaSite" id="ALUE_0000878001-mRNA-1">
    <property type="protein sequence ID" value="ALUE_0000878001-mRNA-1"/>
    <property type="gene ID" value="ALUE_0000878001"/>
</dbReference>
<protein>
    <submittedName>
        <fullName evidence="3">Uncharacterized protein</fullName>
    </submittedName>
</protein>
<sequence length="125" mass="13464">MLQFLGTSSVYKFGNCKKVARLGSPLDASSHSFKQQYVAGLASKLLPSNGPIGRALHASHIETVQTFFLSTLARNSDKQRRDAKANESQSCVGDVCSSTQSNVPSARDNVAREAVSYWVVSDLAV</sequence>
<dbReference type="AlphaFoldDB" id="A0A0M3HYW0"/>
<reference evidence="3" key="1">
    <citation type="submission" date="2017-02" db="UniProtKB">
        <authorList>
            <consortium name="WormBaseParasite"/>
        </authorList>
    </citation>
    <scope>IDENTIFICATION</scope>
</reference>
<name>A0A0M3HYW0_ASCLU</name>
<organism evidence="2 3">
    <name type="scientific">Ascaris lumbricoides</name>
    <name type="common">Giant roundworm</name>
    <dbReference type="NCBI Taxonomy" id="6252"/>
    <lineage>
        <taxon>Eukaryota</taxon>
        <taxon>Metazoa</taxon>
        <taxon>Ecdysozoa</taxon>
        <taxon>Nematoda</taxon>
        <taxon>Chromadorea</taxon>
        <taxon>Rhabditida</taxon>
        <taxon>Spirurina</taxon>
        <taxon>Ascaridomorpha</taxon>
        <taxon>Ascaridoidea</taxon>
        <taxon>Ascarididae</taxon>
        <taxon>Ascaris</taxon>
    </lineage>
</organism>
<evidence type="ECO:0000313" key="3">
    <source>
        <dbReference type="WBParaSite" id="ALUE_0000878001-mRNA-1"/>
    </source>
</evidence>
<feature type="region of interest" description="Disordered" evidence="1">
    <location>
        <begin position="78"/>
        <end position="103"/>
    </location>
</feature>
<keyword evidence="2" id="KW-1185">Reference proteome</keyword>
<evidence type="ECO:0000256" key="1">
    <source>
        <dbReference type="SAM" id="MobiDB-lite"/>
    </source>
</evidence>
<dbReference type="Proteomes" id="UP000036681">
    <property type="component" value="Unplaced"/>
</dbReference>
<evidence type="ECO:0000313" key="2">
    <source>
        <dbReference type="Proteomes" id="UP000036681"/>
    </source>
</evidence>